<evidence type="ECO:0000256" key="2">
    <source>
        <dbReference type="ARBA" id="ARBA00022679"/>
    </source>
</evidence>
<keyword evidence="4" id="KW-0833">Ubl conjugation pathway</keyword>
<dbReference type="OrthoDB" id="9978460at2759"/>
<feature type="domain" description="UBC core" evidence="8">
    <location>
        <begin position="6"/>
        <end position="161"/>
    </location>
</feature>
<sequence length="550" mass="60149">MAQAARLNLRMQKELKLLLTDPPLGASFPFLSAGSELASLSAIDAQIKGPEGTVYAKGIFNVKIQIPERYPFQPPSVTFATPIYHPNIDNGGRICLDILNLPPKGAWQPSLNISTVLTSIGLLLSEPNPDDGLMCEASKEYKYNRQAFDQKARAMTEKYARGGAGGQDCLTRCIQTNSDISTVVEFKHSDEELKHEANGYISSHNKPGGISRKLSLGPSSSTHKKSTDGKTNGMPDSQQLDLENVEGNRDRKEARGILDEYGLTYEKLCGNERKLTLESSVQKDGNNDLKQFHPFCNTQSLKMASPESSLLQGGGSHELQLHQHHDGKSKYDRKIMKSNRLSIVSQKIPGGSLDACQTSDGNNEKMLVTPVISSPQTHSISSGALTMFPSVSHDALLSFQDSADKLENDSTGKKCEEEYSVSISKKLSLGLKGSSEKQEKDNKENVMLINKLSFSTPETLRKVGIGRKLSLGPPTQLQSGQLLSCPEVIPKDEPQMQKSDGESKQCGEESQLSESIIVLDSEDSEEESNGPVRSKLSLVRKRIGKRKTQA</sequence>
<evidence type="ECO:0000259" key="8">
    <source>
        <dbReference type="PROSITE" id="PS50127"/>
    </source>
</evidence>
<dbReference type="SMART" id="SM00212">
    <property type="entry name" value="UBCc"/>
    <property type="match status" value="1"/>
</dbReference>
<dbReference type="GO" id="GO:0005524">
    <property type="term" value="F:ATP binding"/>
    <property type="evidence" value="ECO:0007669"/>
    <property type="project" value="UniProtKB-KW"/>
</dbReference>
<reference evidence="9 10" key="1">
    <citation type="journal article" date="2014" name="PLoS ONE">
        <title>Global Analysis of Gene Expression Profiles in Physic Nut (Jatropha curcas L.) Seedlings Exposed to Salt Stress.</title>
        <authorList>
            <person name="Zhang L."/>
            <person name="Zhang C."/>
            <person name="Wu P."/>
            <person name="Chen Y."/>
            <person name="Li M."/>
            <person name="Jiang H."/>
            <person name="Wu G."/>
        </authorList>
    </citation>
    <scope>NUCLEOTIDE SEQUENCE [LARGE SCALE GENOMIC DNA]</scope>
    <source>
        <strain evidence="10">cv. GZQX0401</strain>
        <tissue evidence="9">Young leaves</tissue>
    </source>
</reference>
<dbReference type="EMBL" id="KK914539">
    <property type="protein sequence ID" value="KDP33664.1"/>
    <property type="molecule type" value="Genomic_DNA"/>
</dbReference>
<keyword evidence="10" id="KW-1185">Reference proteome</keyword>
<dbReference type="PROSITE" id="PS00183">
    <property type="entry name" value="UBC_1"/>
    <property type="match status" value="1"/>
</dbReference>
<evidence type="ECO:0000256" key="7">
    <source>
        <dbReference type="SAM" id="MobiDB-lite"/>
    </source>
</evidence>
<dbReference type="Pfam" id="PF00179">
    <property type="entry name" value="UQ_con"/>
    <property type="match status" value="1"/>
</dbReference>
<dbReference type="AlphaFoldDB" id="A0A067KPF1"/>
<evidence type="ECO:0000256" key="3">
    <source>
        <dbReference type="ARBA" id="ARBA00022741"/>
    </source>
</evidence>
<proteinExistence type="predicted"/>
<feature type="region of interest" description="Disordered" evidence="7">
    <location>
        <begin position="199"/>
        <end position="239"/>
    </location>
</feature>
<keyword evidence="2" id="KW-0808">Transferase</keyword>
<dbReference type="SUPFAM" id="SSF54495">
    <property type="entry name" value="UBC-like"/>
    <property type="match status" value="1"/>
</dbReference>
<dbReference type="CDD" id="cd23805">
    <property type="entry name" value="UBCc_UBE2T"/>
    <property type="match status" value="1"/>
</dbReference>
<dbReference type="InterPro" id="IPR000608">
    <property type="entry name" value="UBC"/>
</dbReference>
<evidence type="ECO:0000256" key="6">
    <source>
        <dbReference type="PROSITE-ProRule" id="PRU10133"/>
    </source>
</evidence>
<feature type="region of interest" description="Disordered" evidence="7">
    <location>
        <begin position="491"/>
        <end position="515"/>
    </location>
</feature>
<protein>
    <recommendedName>
        <fullName evidence="1">E2 ubiquitin-conjugating enzyme</fullName>
        <ecNumber evidence="1">2.3.2.23</ecNumber>
    </recommendedName>
</protein>
<dbReference type="STRING" id="180498.A0A067KPF1"/>
<feature type="compositionally biased region" description="Basic and acidic residues" evidence="7">
    <location>
        <begin position="491"/>
        <end position="507"/>
    </location>
</feature>
<name>A0A067KPF1_JATCU</name>
<dbReference type="InterPro" id="IPR023313">
    <property type="entry name" value="UBQ-conjugating_AS"/>
</dbReference>
<keyword evidence="3" id="KW-0547">Nucleotide-binding</keyword>
<dbReference type="KEGG" id="jcu:105637708"/>
<gene>
    <name evidence="9" type="ORF">JCGZ_07235</name>
</gene>
<dbReference type="GO" id="GO:0061631">
    <property type="term" value="F:ubiquitin conjugating enzyme activity"/>
    <property type="evidence" value="ECO:0007669"/>
    <property type="project" value="UniProtKB-EC"/>
</dbReference>
<accession>A0A067KPF1</accession>
<dbReference type="FunFam" id="3.10.110.10:FF:000041">
    <property type="entry name" value="Ubiquitin-conjugating enzyme E2 T"/>
    <property type="match status" value="1"/>
</dbReference>
<dbReference type="EC" id="2.3.2.23" evidence="1"/>
<dbReference type="PROSITE" id="PS50127">
    <property type="entry name" value="UBC_2"/>
    <property type="match status" value="1"/>
</dbReference>
<dbReference type="Gene3D" id="3.10.110.10">
    <property type="entry name" value="Ubiquitin Conjugating Enzyme"/>
    <property type="match status" value="1"/>
</dbReference>
<evidence type="ECO:0000313" key="10">
    <source>
        <dbReference type="Proteomes" id="UP000027138"/>
    </source>
</evidence>
<evidence type="ECO:0000256" key="1">
    <source>
        <dbReference type="ARBA" id="ARBA00012486"/>
    </source>
</evidence>
<dbReference type="Proteomes" id="UP000027138">
    <property type="component" value="Unassembled WGS sequence"/>
</dbReference>
<dbReference type="PANTHER" id="PTHR24068">
    <property type="entry name" value="UBIQUITIN-CONJUGATING ENZYME E2"/>
    <property type="match status" value="1"/>
</dbReference>
<evidence type="ECO:0000256" key="5">
    <source>
        <dbReference type="ARBA" id="ARBA00022840"/>
    </source>
</evidence>
<organism evidence="9 10">
    <name type="scientific">Jatropha curcas</name>
    <name type="common">Barbados nut</name>
    <dbReference type="NCBI Taxonomy" id="180498"/>
    <lineage>
        <taxon>Eukaryota</taxon>
        <taxon>Viridiplantae</taxon>
        <taxon>Streptophyta</taxon>
        <taxon>Embryophyta</taxon>
        <taxon>Tracheophyta</taxon>
        <taxon>Spermatophyta</taxon>
        <taxon>Magnoliopsida</taxon>
        <taxon>eudicotyledons</taxon>
        <taxon>Gunneridae</taxon>
        <taxon>Pentapetalae</taxon>
        <taxon>rosids</taxon>
        <taxon>fabids</taxon>
        <taxon>Malpighiales</taxon>
        <taxon>Euphorbiaceae</taxon>
        <taxon>Crotonoideae</taxon>
        <taxon>Jatropheae</taxon>
        <taxon>Jatropha</taxon>
    </lineage>
</organism>
<keyword evidence="5" id="KW-0067">ATP-binding</keyword>
<evidence type="ECO:0000313" key="9">
    <source>
        <dbReference type="EMBL" id="KDP33664.1"/>
    </source>
</evidence>
<dbReference type="InterPro" id="IPR016135">
    <property type="entry name" value="UBQ-conjugating_enzyme/RWD"/>
</dbReference>
<evidence type="ECO:0000256" key="4">
    <source>
        <dbReference type="ARBA" id="ARBA00022786"/>
    </source>
</evidence>
<feature type="active site" description="Glycyl thioester intermediate" evidence="6">
    <location>
        <position position="95"/>
    </location>
</feature>